<organism evidence="7 8">
    <name type="scientific">Salinisphaera dokdonensis CL-ES53</name>
    <dbReference type="NCBI Taxonomy" id="1304272"/>
    <lineage>
        <taxon>Bacteria</taxon>
        <taxon>Pseudomonadati</taxon>
        <taxon>Pseudomonadota</taxon>
        <taxon>Gammaproteobacteria</taxon>
        <taxon>Salinisphaerales</taxon>
        <taxon>Salinisphaeraceae</taxon>
        <taxon>Salinisphaera</taxon>
    </lineage>
</organism>
<comment type="subcellular location">
    <subcellularLocation>
        <location evidence="1">Membrane</location>
        <topology evidence="1">Multi-pass membrane protein</topology>
    </subcellularLocation>
</comment>
<comment type="similarity">
    <text evidence="2">Belongs to the autoinducer-2 exporter (AI-2E) (TC 2.A.86) family.</text>
</comment>
<accession>A0ABV2B2S4</accession>
<evidence type="ECO:0000256" key="1">
    <source>
        <dbReference type="ARBA" id="ARBA00004141"/>
    </source>
</evidence>
<dbReference type="InterPro" id="IPR002549">
    <property type="entry name" value="AI-2E-like"/>
</dbReference>
<dbReference type="Pfam" id="PF01594">
    <property type="entry name" value="AI-2E_transport"/>
    <property type="match status" value="1"/>
</dbReference>
<feature type="transmembrane region" description="Helical" evidence="6">
    <location>
        <begin position="193"/>
        <end position="215"/>
    </location>
</feature>
<feature type="transmembrane region" description="Helical" evidence="6">
    <location>
        <begin position="251"/>
        <end position="272"/>
    </location>
</feature>
<dbReference type="RefSeq" id="WP_353112125.1">
    <property type="nucleotide sequence ID" value="NZ_APND01000004.1"/>
</dbReference>
<feature type="transmembrane region" description="Helical" evidence="6">
    <location>
        <begin position="292"/>
        <end position="317"/>
    </location>
</feature>
<dbReference type="PANTHER" id="PTHR21716:SF16">
    <property type="entry name" value="BLL1467 PROTEIN"/>
    <property type="match status" value="1"/>
</dbReference>
<evidence type="ECO:0008006" key="9">
    <source>
        <dbReference type="Google" id="ProtNLM"/>
    </source>
</evidence>
<feature type="transmembrane region" description="Helical" evidence="6">
    <location>
        <begin position="134"/>
        <end position="156"/>
    </location>
</feature>
<comment type="caution">
    <text evidence="7">The sequence shown here is derived from an EMBL/GenBank/DDBJ whole genome shotgun (WGS) entry which is preliminary data.</text>
</comment>
<keyword evidence="5 6" id="KW-0472">Membrane</keyword>
<dbReference type="PANTHER" id="PTHR21716">
    <property type="entry name" value="TRANSMEMBRANE PROTEIN"/>
    <property type="match status" value="1"/>
</dbReference>
<feature type="transmembrane region" description="Helical" evidence="6">
    <location>
        <begin position="221"/>
        <end position="244"/>
    </location>
</feature>
<keyword evidence="8" id="KW-1185">Reference proteome</keyword>
<evidence type="ECO:0000256" key="5">
    <source>
        <dbReference type="ARBA" id="ARBA00023136"/>
    </source>
</evidence>
<evidence type="ECO:0000313" key="7">
    <source>
        <dbReference type="EMBL" id="MES1930168.1"/>
    </source>
</evidence>
<gene>
    <name evidence="7" type="ORF">SADO_12973</name>
</gene>
<name>A0ABV2B2S4_9GAMM</name>
<proteinExistence type="inferred from homology"/>
<sequence>MLFVYASVAVLAQAKNFLVPVVLAFLLAMVFAPLRRLLGRRGIPAGVSSLGIVLLLLAGFLCIVTALAMPVSTWIENAPQIERQIQKKITHLSASLNGLYEANERIREVTAAEEAGSSEIQKVEMADNGLVTNAALLAPSVMTQFLFTFVLLLFLLASGDMFYEKLVHVIPTLKDKRRAVRIVYGIERQLSQYLMTITLINAGLGVCVGAAMWALGMPSPLIFGVIAFVFNFIPYLGAISGVVIAGAVALVALEGIVWAPLVAGVYLGLTAIEGQFVTPYFVGRKLRVNTVMVFLAVSFWAWLWSAVGMIVAVPLLVTVKTFCDHIEELHELGDFLSERHAENEPPNHEAVTRQR</sequence>
<dbReference type="EMBL" id="APND01000004">
    <property type="protein sequence ID" value="MES1930168.1"/>
    <property type="molecule type" value="Genomic_DNA"/>
</dbReference>
<evidence type="ECO:0000313" key="8">
    <source>
        <dbReference type="Proteomes" id="UP001460888"/>
    </source>
</evidence>
<evidence type="ECO:0000256" key="3">
    <source>
        <dbReference type="ARBA" id="ARBA00022692"/>
    </source>
</evidence>
<feature type="transmembrane region" description="Helical" evidence="6">
    <location>
        <begin position="46"/>
        <end position="69"/>
    </location>
</feature>
<evidence type="ECO:0000256" key="6">
    <source>
        <dbReference type="SAM" id="Phobius"/>
    </source>
</evidence>
<dbReference type="Proteomes" id="UP001460888">
    <property type="component" value="Unassembled WGS sequence"/>
</dbReference>
<evidence type="ECO:0000256" key="4">
    <source>
        <dbReference type="ARBA" id="ARBA00022989"/>
    </source>
</evidence>
<keyword evidence="3 6" id="KW-0812">Transmembrane</keyword>
<evidence type="ECO:0000256" key="2">
    <source>
        <dbReference type="ARBA" id="ARBA00009773"/>
    </source>
</evidence>
<protein>
    <recommendedName>
        <fullName evidence="9">AI-2E family transporter</fullName>
    </recommendedName>
</protein>
<keyword evidence="4 6" id="KW-1133">Transmembrane helix</keyword>
<reference evidence="7 8" key="1">
    <citation type="submission" date="2013-03" db="EMBL/GenBank/DDBJ databases">
        <title>Salinisphaera dokdonensis CL-ES53 Genome Sequencing.</title>
        <authorList>
            <person name="Li C."/>
            <person name="Lai Q."/>
            <person name="Shao Z."/>
        </authorList>
    </citation>
    <scope>NUCLEOTIDE SEQUENCE [LARGE SCALE GENOMIC DNA]</scope>
    <source>
        <strain evidence="7 8">CL-ES53</strain>
    </source>
</reference>
<feature type="transmembrane region" description="Helical" evidence="6">
    <location>
        <begin position="17"/>
        <end position="34"/>
    </location>
</feature>